<dbReference type="AlphaFoldDB" id="A0A7Z1AEH6"/>
<sequence length="93" mass="10225">MGDLTRLLRGIFALGFLIAQAGWLDHLYHQHDLNHDEVCELCLVGHAQEHAATGSEGSSLKNPSYILTPNLTGSDLIGQNANPYQSRAPPHYF</sequence>
<gene>
    <name evidence="1" type="ORF">CODIS_28470</name>
</gene>
<dbReference type="Proteomes" id="UP000094769">
    <property type="component" value="Unassembled WGS sequence"/>
</dbReference>
<reference evidence="1 2" key="1">
    <citation type="submission" date="2016-06" db="EMBL/GenBank/DDBJ databases">
        <title>Genome sequence of endosymbiont of Candidatus Endolucinida thiodiazotropha.</title>
        <authorList>
            <person name="Poehlein A."/>
            <person name="Koenig S."/>
            <person name="Heiden S.E."/>
            <person name="Thuermer A."/>
            <person name="Voget S."/>
            <person name="Daniel R."/>
            <person name="Markert S."/>
            <person name="Gros O."/>
            <person name="Schweder T."/>
        </authorList>
    </citation>
    <scope>NUCLEOTIDE SEQUENCE [LARGE SCALE GENOMIC DNA]</scope>
    <source>
        <strain evidence="1 2">COS</strain>
    </source>
</reference>
<name>A0A7Z1AEH6_9GAMM</name>
<proteinExistence type="predicted"/>
<evidence type="ECO:0000313" key="2">
    <source>
        <dbReference type="Proteomes" id="UP000094769"/>
    </source>
</evidence>
<evidence type="ECO:0000313" key="1">
    <source>
        <dbReference type="EMBL" id="ODJ86891.1"/>
    </source>
</evidence>
<accession>A0A7Z1AEH6</accession>
<protein>
    <submittedName>
        <fullName evidence="1">Uncharacterized protein</fullName>
    </submittedName>
</protein>
<comment type="caution">
    <text evidence="1">The sequence shown here is derived from an EMBL/GenBank/DDBJ whole genome shotgun (WGS) entry which is preliminary data.</text>
</comment>
<dbReference type="EMBL" id="MARB01000016">
    <property type="protein sequence ID" value="ODJ86891.1"/>
    <property type="molecule type" value="Genomic_DNA"/>
</dbReference>
<organism evidence="1 2">
    <name type="scientific">Candidatus Thiodiazotropha endolucinida</name>
    <dbReference type="NCBI Taxonomy" id="1655433"/>
    <lineage>
        <taxon>Bacteria</taxon>
        <taxon>Pseudomonadati</taxon>
        <taxon>Pseudomonadota</taxon>
        <taxon>Gammaproteobacteria</taxon>
        <taxon>Chromatiales</taxon>
        <taxon>Sedimenticolaceae</taxon>
        <taxon>Candidatus Thiodiazotropha</taxon>
    </lineage>
</organism>
<dbReference type="RefSeq" id="WP_069126226.1">
    <property type="nucleotide sequence ID" value="NZ_MARB01000016.1"/>
</dbReference>
<keyword evidence="2" id="KW-1185">Reference proteome</keyword>